<dbReference type="Pfam" id="PF12004">
    <property type="entry name" value="DAB2P_C"/>
    <property type="match status" value="1"/>
</dbReference>
<proteinExistence type="predicted"/>
<evidence type="ECO:0000313" key="5">
    <source>
        <dbReference type="Proteomes" id="UP000678499"/>
    </source>
</evidence>
<accession>A0A7R9BNQ7</accession>
<evidence type="ECO:0000256" key="2">
    <source>
        <dbReference type="SAM" id="MobiDB-lite"/>
    </source>
</evidence>
<feature type="compositionally biased region" description="Low complexity" evidence="2">
    <location>
        <begin position="391"/>
        <end position="416"/>
    </location>
</feature>
<dbReference type="AlphaFoldDB" id="A0A7R9BNQ7"/>
<gene>
    <name evidence="4" type="ORF">NMOB1V02_LOCUS5607</name>
</gene>
<dbReference type="OrthoDB" id="5572587at2759"/>
<evidence type="ECO:0000259" key="3">
    <source>
        <dbReference type="PROSITE" id="PS50018"/>
    </source>
</evidence>
<dbReference type="PANTHER" id="PTHR10194">
    <property type="entry name" value="RAS GTPASE-ACTIVATING PROTEINS"/>
    <property type="match status" value="1"/>
</dbReference>
<dbReference type="Gene3D" id="1.10.506.20">
    <property type="match status" value="1"/>
</dbReference>
<dbReference type="PANTHER" id="PTHR10194:SF60">
    <property type="entry name" value="RAS GTPASE-ACTIVATING PROTEIN RASKOL"/>
    <property type="match status" value="1"/>
</dbReference>
<dbReference type="EMBL" id="OA883086">
    <property type="protein sequence ID" value="CAD7277888.1"/>
    <property type="molecule type" value="Genomic_DNA"/>
</dbReference>
<keyword evidence="1" id="KW-0343">GTPase activation</keyword>
<feature type="region of interest" description="Disordered" evidence="2">
    <location>
        <begin position="378"/>
        <end position="435"/>
    </location>
</feature>
<dbReference type="InterPro" id="IPR021887">
    <property type="entry name" value="DAB2P_C"/>
</dbReference>
<dbReference type="PROSITE" id="PS50018">
    <property type="entry name" value="RAS_GTPASE_ACTIV_2"/>
    <property type="match status" value="1"/>
</dbReference>
<organism evidence="4">
    <name type="scientific">Notodromas monacha</name>
    <dbReference type="NCBI Taxonomy" id="399045"/>
    <lineage>
        <taxon>Eukaryota</taxon>
        <taxon>Metazoa</taxon>
        <taxon>Ecdysozoa</taxon>
        <taxon>Arthropoda</taxon>
        <taxon>Crustacea</taxon>
        <taxon>Oligostraca</taxon>
        <taxon>Ostracoda</taxon>
        <taxon>Podocopa</taxon>
        <taxon>Podocopida</taxon>
        <taxon>Cypridocopina</taxon>
        <taxon>Cypridoidea</taxon>
        <taxon>Cyprididae</taxon>
        <taxon>Notodromas</taxon>
    </lineage>
</organism>
<sequence>MYQVGLSASRSSRRRDPPSLRIKCRFQSVDILPLEVYDEFLQYMSSSYGSLCGMLEPIINIRSKEDIATCLVSVMQRLGKAQDFLADIVMMDILRVDDEHLTFRGNSLATKAMEAYMKLVGERYLRETLREPIRALLSGENANGSPNNAGILDCEVDPLKIPSQKYPDEKGSRHLTLVAKTLQTLANFTQFQSKESFMEFLNPFLDREAPTMRTFLKQISSPLPKDSRAPEFDGYIDLGKQLSILHTLLSETSPKLATKVAQFRELINRRTTTGITGTSNNPGSPWAWVMVGIVSPGLSTPTGTDTTTTTRNECVSLMSRLLTVEDELRREQSTMASMINVKQQVIHAQEEKIQALDAANSRLLGALSQLKDRYSNSLLHTKNGYNGHARNNGNPSSTNNGNGSSQSSTASQPPSTEAQPTSSPHPNKFPGKLTVDFDVLNSPELKSSLC</sequence>
<dbReference type="SMART" id="SM00323">
    <property type="entry name" value="RasGAP"/>
    <property type="match status" value="1"/>
</dbReference>
<reference evidence="4" key="1">
    <citation type="submission" date="2020-11" db="EMBL/GenBank/DDBJ databases">
        <authorList>
            <person name="Tran Van P."/>
        </authorList>
    </citation>
    <scope>NUCLEOTIDE SEQUENCE</scope>
</reference>
<dbReference type="GO" id="GO:0005096">
    <property type="term" value="F:GTPase activator activity"/>
    <property type="evidence" value="ECO:0007669"/>
    <property type="project" value="UniProtKB-KW"/>
</dbReference>
<dbReference type="SUPFAM" id="SSF48350">
    <property type="entry name" value="GTPase activation domain, GAP"/>
    <property type="match status" value="1"/>
</dbReference>
<dbReference type="Gene3D" id="1.10.506.10">
    <property type="entry name" value="GTPase Activation - p120gap, domain 1"/>
    <property type="match status" value="1"/>
</dbReference>
<keyword evidence="5" id="KW-1185">Reference proteome</keyword>
<dbReference type="Proteomes" id="UP000678499">
    <property type="component" value="Unassembled WGS sequence"/>
</dbReference>
<feature type="domain" description="Ras-GAP" evidence="3">
    <location>
        <begin position="63"/>
        <end position="187"/>
    </location>
</feature>
<protein>
    <recommendedName>
        <fullName evidence="3">Ras-GAP domain-containing protein</fullName>
    </recommendedName>
</protein>
<evidence type="ECO:0000313" key="4">
    <source>
        <dbReference type="EMBL" id="CAD7277888.1"/>
    </source>
</evidence>
<dbReference type="InterPro" id="IPR001936">
    <property type="entry name" value="RasGAP_dom"/>
</dbReference>
<dbReference type="EMBL" id="CAJPEX010001049">
    <property type="protein sequence ID" value="CAG0918040.1"/>
    <property type="molecule type" value="Genomic_DNA"/>
</dbReference>
<dbReference type="InterPro" id="IPR039360">
    <property type="entry name" value="Ras_GTPase"/>
</dbReference>
<name>A0A7R9BNQ7_9CRUS</name>
<evidence type="ECO:0000256" key="1">
    <source>
        <dbReference type="ARBA" id="ARBA00022468"/>
    </source>
</evidence>
<dbReference type="InterPro" id="IPR008936">
    <property type="entry name" value="Rho_GTPase_activation_prot"/>
</dbReference>